<evidence type="ECO:0000313" key="3">
    <source>
        <dbReference type="Proteomes" id="UP000274429"/>
    </source>
</evidence>
<dbReference type="Gene3D" id="2.60.40.10">
    <property type="entry name" value="Immunoglobulins"/>
    <property type="match status" value="1"/>
</dbReference>
<dbReference type="STRING" id="6205.A0A0R3WZ50"/>
<accession>A0A0R3WZ50</accession>
<feature type="domain" description="Immunoglobulin I-set" evidence="1">
    <location>
        <begin position="16"/>
        <end position="93"/>
    </location>
</feature>
<dbReference type="InterPro" id="IPR013783">
    <property type="entry name" value="Ig-like_fold"/>
</dbReference>
<dbReference type="WBParaSite" id="TTAC_0000604001-mRNA-1">
    <property type="protein sequence ID" value="TTAC_0000604001-mRNA-1"/>
    <property type="gene ID" value="TTAC_0000604001"/>
</dbReference>
<dbReference type="OrthoDB" id="504170at2759"/>
<name>A0A0R3WZ50_HYDTA</name>
<evidence type="ECO:0000313" key="2">
    <source>
        <dbReference type="EMBL" id="VDM28229.1"/>
    </source>
</evidence>
<organism evidence="4">
    <name type="scientific">Hydatigena taeniaeformis</name>
    <name type="common">Feline tapeworm</name>
    <name type="synonym">Taenia taeniaeformis</name>
    <dbReference type="NCBI Taxonomy" id="6205"/>
    <lineage>
        <taxon>Eukaryota</taxon>
        <taxon>Metazoa</taxon>
        <taxon>Spiralia</taxon>
        <taxon>Lophotrochozoa</taxon>
        <taxon>Platyhelminthes</taxon>
        <taxon>Cestoda</taxon>
        <taxon>Eucestoda</taxon>
        <taxon>Cyclophyllidea</taxon>
        <taxon>Taeniidae</taxon>
        <taxon>Hydatigera</taxon>
    </lineage>
</organism>
<dbReference type="InterPro" id="IPR036179">
    <property type="entry name" value="Ig-like_dom_sf"/>
</dbReference>
<reference evidence="4" key="1">
    <citation type="submission" date="2017-02" db="UniProtKB">
        <authorList>
            <consortium name="WormBaseParasite"/>
        </authorList>
    </citation>
    <scope>IDENTIFICATION</scope>
</reference>
<evidence type="ECO:0000259" key="1">
    <source>
        <dbReference type="Pfam" id="PF07679"/>
    </source>
</evidence>
<dbReference type="Pfam" id="PF07679">
    <property type="entry name" value="I-set"/>
    <property type="match status" value="1"/>
</dbReference>
<keyword evidence="3" id="KW-1185">Reference proteome</keyword>
<dbReference type="Proteomes" id="UP000274429">
    <property type="component" value="Unassembled WGS sequence"/>
</dbReference>
<dbReference type="InterPro" id="IPR013098">
    <property type="entry name" value="Ig_I-set"/>
</dbReference>
<sequence>MVLTPKFPEKPVIRKDAATGEIVLSCSLEGNPKPDLTYFLNDKQITPQPGKLTFVYVEAGTDVYNCEIRIANPTTNDGGVYKIKALNSAGESNTLNYVVCALIDGLFKGFVVSAKVTRACSNQSMLDYVEVKLGIVPPSLHSK</sequence>
<proteinExistence type="predicted"/>
<dbReference type="SUPFAM" id="SSF48726">
    <property type="entry name" value="Immunoglobulin"/>
    <property type="match status" value="1"/>
</dbReference>
<reference evidence="2 3" key="2">
    <citation type="submission" date="2018-11" db="EMBL/GenBank/DDBJ databases">
        <authorList>
            <consortium name="Pathogen Informatics"/>
        </authorList>
    </citation>
    <scope>NUCLEOTIDE SEQUENCE [LARGE SCALE GENOMIC DNA]</scope>
</reference>
<protein>
    <submittedName>
        <fullName evidence="4">I-set domain-containing protein</fullName>
    </submittedName>
</protein>
<dbReference type="EMBL" id="UYWX01010281">
    <property type="protein sequence ID" value="VDM28229.1"/>
    <property type="molecule type" value="Genomic_DNA"/>
</dbReference>
<dbReference type="AlphaFoldDB" id="A0A0R3WZ50"/>
<evidence type="ECO:0000313" key="4">
    <source>
        <dbReference type="WBParaSite" id="TTAC_0000604001-mRNA-1"/>
    </source>
</evidence>
<gene>
    <name evidence="2" type="ORF">TTAC_LOCUS6024</name>
</gene>